<dbReference type="PANTHER" id="PTHR44154">
    <property type="entry name" value="QUINONE OXIDOREDUCTASE"/>
    <property type="match status" value="1"/>
</dbReference>
<dbReference type="SUPFAM" id="SSF50129">
    <property type="entry name" value="GroES-like"/>
    <property type="match status" value="1"/>
</dbReference>
<dbReference type="SUPFAM" id="SSF51735">
    <property type="entry name" value="NAD(P)-binding Rossmann-fold domains"/>
    <property type="match status" value="1"/>
</dbReference>
<dbReference type="InterPro" id="IPR020843">
    <property type="entry name" value="ER"/>
</dbReference>
<dbReference type="Proteomes" id="UP000035034">
    <property type="component" value="Unassembled WGS sequence"/>
</dbReference>
<dbReference type="SMART" id="SM00829">
    <property type="entry name" value="PKS_ER"/>
    <property type="match status" value="1"/>
</dbReference>
<proteinExistence type="predicted"/>
<dbReference type="InterPro" id="IPR051603">
    <property type="entry name" value="Zinc-ADH_QOR/CCCR"/>
</dbReference>
<dbReference type="STRING" id="1077974.GOEFS_125_00040"/>
<dbReference type="GO" id="GO:0043880">
    <property type="term" value="F:crotonyl-CoA reductase activity"/>
    <property type="evidence" value="ECO:0007669"/>
    <property type="project" value="InterPro"/>
</dbReference>
<dbReference type="InterPro" id="IPR011032">
    <property type="entry name" value="GroES-like_sf"/>
</dbReference>
<dbReference type="NCBIfam" id="TIGR01751">
    <property type="entry name" value="crot-CoA-red"/>
    <property type="match status" value="1"/>
</dbReference>
<name>H0R6L4_9ACTN</name>
<evidence type="ECO:0000313" key="3">
    <source>
        <dbReference type="EMBL" id="GAB20715.1"/>
    </source>
</evidence>
<comment type="caution">
    <text evidence="3">The sequence shown here is derived from an EMBL/GenBank/DDBJ whole genome shotgun (WGS) entry which is preliminary data.</text>
</comment>
<reference evidence="3 4" key="1">
    <citation type="submission" date="2011-12" db="EMBL/GenBank/DDBJ databases">
        <title>Whole genome shotgun sequence of Gordonia effusa NBRC 100432.</title>
        <authorList>
            <person name="Yoshida I."/>
            <person name="Takarada H."/>
            <person name="Hosoyama A."/>
            <person name="Tsuchikane K."/>
            <person name="Katsumata H."/>
            <person name="Yamazaki S."/>
            <person name="Fujita N."/>
        </authorList>
    </citation>
    <scope>NUCLEOTIDE SEQUENCE [LARGE SCALE GENOMIC DNA]</scope>
    <source>
        <strain evidence="3 4">NBRC 100432</strain>
    </source>
</reference>
<dbReference type="Pfam" id="PF08240">
    <property type="entry name" value="ADH_N"/>
    <property type="match status" value="1"/>
</dbReference>
<dbReference type="Gene3D" id="3.90.180.10">
    <property type="entry name" value="Medium-chain alcohol dehydrogenases, catalytic domain"/>
    <property type="match status" value="2"/>
</dbReference>
<protein>
    <submittedName>
        <fullName evidence="3">Crotonyl-CoA reductase</fullName>
    </submittedName>
</protein>
<keyword evidence="4" id="KW-1185">Reference proteome</keyword>
<evidence type="ECO:0000259" key="2">
    <source>
        <dbReference type="SMART" id="SM00829"/>
    </source>
</evidence>
<evidence type="ECO:0000313" key="4">
    <source>
        <dbReference type="Proteomes" id="UP000035034"/>
    </source>
</evidence>
<feature type="domain" description="Enoyl reductase (ER)" evidence="2">
    <location>
        <begin position="47"/>
        <end position="412"/>
    </location>
</feature>
<dbReference type="PANTHER" id="PTHR44154:SF1">
    <property type="entry name" value="QUINONE OXIDOREDUCTASE"/>
    <property type="match status" value="1"/>
</dbReference>
<dbReference type="OrthoDB" id="9790818at2"/>
<accession>H0R6L4</accession>
<dbReference type="EMBL" id="BAEH01000125">
    <property type="protein sequence ID" value="GAB20715.1"/>
    <property type="molecule type" value="Genomic_DNA"/>
</dbReference>
<sequence length="450" mass="48246">MTDPLAAAALAGESADTLLSLDVPGEYLAAHIKAEDVAGFRTEPDKDVRKTIHLGEVPMPELAPDEVLVAVMASSINFNTVWSAMFEPVSTFDMLNRFARTGGYTTRHRLPYQVIGSDASGVIVRTGAGVRNWSVGDHVTVSPVVVDDQSFAAHDDAMRDPAMTAWGYETNFGGLAHYTVVRASQILPKPAHLTWEEAACINLCGGTAYRMLVSDNGARIKQGDLVLIWGVTGGLGAFAAQLVRNGGGIPIGVVSSDEKVALAKRLGCEVVINRRELDLGSGDRTPEETAAAAKRLGRAIRAELGEDPHIAFDYTGKDTFGLSVIVVRRGGTVITCGSSSGYRHDYDNRYLWMNLKRILGSHAMNLHEAHEMLRLFELGRIAPPLSVVHPLSEVAEAAYAVQTNQHVGKVGVLGIAPHEGLGVTDTAKRQLLGEDFLSPLRLDHNLAGVG</sequence>
<organism evidence="3 4">
    <name type="scientific">Gordonia effusa NBRC 100432</name>
    <dbReference type="NCBI Taxonomy" id="1077974"/>
    <lineage>
        <taxon>Bacteria</taxon>
        <taxon>Bacillati</taxon>
        <taxon>Actinomycetota</taxon>
        <taxon>Actinomycetes</taxon>
        <taxon>Mycobacteriales</taxon>
        <taxon>Gordoniaceae</taxon>
        <taxon>Gordonia</taxon>
    </lineage>
</organism>
<dbReference type="InterPro" id="IPR013154">
    <property type="entry name" value="ADH-like_N"/>
</dbReference>
<gene>
    <name evidence="3" type="primary">ccr</name>
    <name evidence="3" type="ORF">GOEFS_125_00040</name>
</gene>
<evidence type="ECO:0000256" key="1">
    <source>
        <dbReference type="ARBA" id="ARBA00022857"/>
    </source>
</evidence>
<dbReference type="AlphaFoldDB" id="H0R6L4"/>
<dbReference type="InterPro" id="IPR010085">
    <property type="entry name" value="Crot_CoA_red"/>
</dbReference>
<dbReference type="InterPro" id="IPR036291">
    <property type="entry name" value="NAD(P)-bd_dom_sf"/>
</dbReference>
<keyword evidence="1" id="KW-0521">NADP</keyword>
<dbReference type="RefSeq" id="WP_007320050.1">
    <property type="nucleotide sequence ID" value="NZ_BAEH01000125.1"/>
</dbReference>
<dbReference type="InterPro" id="IPR013149">
    <property type="entry name" value="ADH-like_C"/>
</dbReference>
<dbReference type="Pfam" id="PF00107">
    <property type="entry name" value="ADH_zinc_N"/>
    <property type="match status" value="1"/>
</dbReference>
<dbReference type="eggNOG" id="COG0604">
    <property type="taxonomic scope" value="Bacteria"/>
</dbReference>